<reference evidence="2" key="1">
    <citation type="submission" date="2020-05" db="EMBL/GenBank/DDBJ databases">
        <authorList>
            <person name="Chiriac C."/>
            <person name="Salcher M."/>
            <person name="Ghai R."/>
            <person name="Kavagutti S V."/>
        </authorList>
    </citation>
    <scope>NUCLEOTIDE SEQUENCE</scope>
</reference>
<protein>
    <submittedName>
        <fullName evidence="2">Unannotated protein</fullName>
    </submittedName>
</protein>
<dbReference type="InterPro" id="IPR051172">
    <property type="entry name" value="Chlamydia_OmcB"/>
</dbReference>
<evidence type="ECO:0000259" key="1">
    <source>
        <dbReference type="Pfam" id="PF24346"/>
    </source>
</evidence>
<dbReference type="EMBL" id="CAFBSG010000018">
    <property type="protein sequence ID" value="CAB5240840.1"/>
    <property type="molecule type" value="Genomic_DNA"/>
</dbReference>
<dbReference type="InterPro" id="IPR047589">
    <property type="entry name" value="DUF11_rpt"/>
</dbReference>
<proteinExistence type="predicted"/>
<organism evidence="2">
    <name type="scientific">freshwater metagenome</name>
    <dbReference type="NCBI Taxonomy" id="449393"/>
    <lineage>
        <taxon>unclassified sequences</taxon>
        <taxon>metagenomes</taxon>
        <taxon>ecological metagenomes</taxon>
    </lineage>
</organism>
<evidence type="ECO:0000313" key="2">
    <source>
        <dbReference type="EMBL" id="CAB5240840.1"/>
    </source>
</evidence>
<feature type="domain" description="DUF7507" evidence="1">
    <location>
        <begin position="910"/>
        <end position="997"/>
    </location>
</feature>
<gene>
    <name evidence="2" type="ORF">UFOPK3554_01083</name>
</gene>
<feature type="domain" description="DUF7507" evidence="1">
    <location>
        <begin position="608"/>
        <end position="689"/>
    </location>
</feature>
<feature type="domain" description="DUF7507" evidence="1">
    <location>
        <begin position="407"/>
        <end position="473"/>
    </location>
</feature>
<dbReference type="NCBIfam" id="TIGR01451">
    <property type="entry name" value="B_ant_repeat"/>
    <property type="match status" value="4"/>
</dbReference>
<feature type="domain" description="DUF7507" evidence="1">
    <location>
        <begin position="809"/>
        <end position="896"/>
    </location>
</feature>
<sequence>MKKNRFRILDLKKPLGVIATIASLALVISSFMFIPAQAKGSGISVDFAASYYLSYDHKVGGGAWDHKVENFDTENSLAGSEFKCNDWVTFLTEIKVDNSTEMADNGKMTMALDYKFDGNTTGQPGVAYSEFGEIKVNRAPIVDLVSGEDAVDADLLEVNADSQLALINEHKPTLWQSPVDNLTGTVEVSNLEAGETVIVSIDVKIVCKDGASPTGNILARIPQTRLIKIHSDETLSTPITVSSGEKTVPLQRVGNLVSILPELGIVKTVVKGVASCAGATDFVEISPGGTVTYCYSVTNPSNITSAPGAPMYNVSPVVDDNARPLDSTKWFQETLTGLTDIDGDGQSDDLAAGATATAFHVKKFNGEMDTYETNTATVTGFDAPTGGNQVSAFDTAVVFIDPPLAISLSLVKLTNGADGGNIIVGTPITWTYDVTNTGDDTLTDIIVIDDQGVSVSCPETTLAPAATMQCSASGSAIGGLYSNLGTVTGSRGTETATAEDDSFYFGANPQITMSKTPKTQTVEVGGPATFTITVSNTGNVDLADVNITDSQTAECAQGLGTLLVGETETVICSLDHVTESFINTAVASGTFESTTVSDVDTASVTAIALHIVKLTNGADGLHIISGTPITWTYDVTNTGDDTLTGISVVDDLEGAISCPETTLAPTASMQCSASGTWVEGDYLNVGTVTGFSGTETATAHDDSDYFGANPHITMSKTPKTQVVEIGKPATFTITVTNTGNVDLTNVNVIDTQTAECAGPLGDFIVGHTEIITCSLDHVTDSFINTAVVYGAYESTTVSDVDTASVTAIALSLVKLTNGKDGGNIISGTPVTWTYTVTNIGDDTLTGITLSDDQEGVITCPYTTLAPAANMICSETGTATVGRYYNIATVTGFSGTETATAHDDSFYSGVNPQISISKTPKTQTVVAGGVASFTITVTNTGNVILTNANITDTQTPDCAHSLGTLLVGETETVTCSLDPVTASFINTAVASGTFESTTVTDLDTATVTVDFLPEISVTKSANPTSVPETGGNVEFTFVVTNNGVENFILSSLVDDKFGNLNGQGDCVIPETITASGNYSCKVTKLMGNGTLTPFTNTVTASGVDPEGNPASETATAGVTFTDVLPHITLTKSANPTKLPLIGGLVTYTFTITNTGTETVTVGSLIDPLLTLSAPCLALVTQTLAPSAFLSCSSSETVTSTTGLPFVNTATATAHDNENNVDTATASATVTFVWYGRTPGYWKNHTNKWPETFTASALITSVFFPTGDVPSFLKSGGILNLNSKGGADSLLDALAYKGGTDIKGAAQILLRAAVAAVLNEKYYGNLYPGSDTVEHLIKLVHDTMTVNSRSAYLALATVLDKWNNGIEASL</sequence>
<dbReference type="PANTHER" id="PTHR34819">
    <property type="entry name" value="LARGE CYSTEINE-RICH PERIPLASMIC PROTEIN OMCB"/>
    <property type="match status" value="1"/>
</dbReference>
<feature type="domain" description="DUF7507" evidence="1">
    <location>
        <begin position="1124"/>
        <end position="1218"/>
    </location>
</feature>
<dbReference type="InterPro" id="IPR055354">
    <property type="entry name" value="DUF7507"/>
</dbReference>
<name>A0A6J7XTZ5_9ZZZZ</name>
<feature type="domain" description="DUF7507" evidence="1">
    <location>
        <begin position="709"/>
        <end position="774"/>
    </location>
</feature>
<feature type="domain" description="DUF7507" evidence="1">
    <location>
        <begin position="508"/>
        <end position="594"/>
    </location>
</feature>
<accession>A0A6J7XTZ5</accession>
<dbReference type="Pfam" id="PF24346">
    <property type="entry name" value="DUF7507"/>
    <property type="match status" value="7"/>
</dbReference>